<dbReference type="InterPro" id="IPR000524">
    <property type="entry name" value="Tscrpt_reg_HTH_GntR"/>
</dbReference>
<evidence type="ECO:0000313" key="5">
    <source>
        <dbReference type="EMBL" id="QQO07710.1"/>
    </source>
</evidence>
<dbReference type="GO" id="GO:0003677">
    <property type="term" value="F:DNA binding"/>
    <property type="evidence" value="ECO:0007669"/>
    <property type="project" value="UniProtKB-KW"/>
</dbReference>
<dbReference type="InterPro" id="IPR028978">
    <property type="entry name" value="Chorismate_lyase_/UTRA_dom_sf"/>
</dbReference>
<evidence type="ECO:0000256" key="2">
    <source>
        <dbReference type="ARBA" id="ARBA00023125"/>
    </source>
</evidence>
<dbReference type="KEGG" id="bhc:JFL75_12225"/>
<evidence type="ECO:0000256" key="3">
    <source>
        <dbReference type="ARBA" id="ARBA00023163"/>
    </source>
</evidence>
<dbReference type="PANTHER" id="PTHR44846:SF1">
    <property type="entry name" value="MANNOSYL-D-GLYCERATE TRANSPORT_METABOLISM SYSTEM REPRESSOR MNGR-RELATED"/>
    <property type="match status" value="1"/>
</dbReference>
<dbReference type="PRINTS" id="PR00035">
    <property type="entry name" value="HTHGNTR"/>
</dbReference>
<accession>A0A7T7XJS6</accession>
<feature type="domain" description="HTH gntR-type" evidence="4">
    <location>
        <begin position="4"/>
        <end position="72"/>
    </location>
</feature>
<evidence type="ECO:0000259" key="4">
    <source>
        <dbReference type="PROSITE" id="PS50949"/>
    </source>
</evidence>
<dbReference type="Pfam" id="PF07702">
    <property type="entry name" value="UTRA"/>
    <property type="match status" value="1"/>
</dbReference>
<organism evidence="5 6">
    <name type="scientific">Breznakiella homolactica</name>
    <dbReference type="NCBI Taxonomy" id="2798577"/>
    <lineage>
        <taxon>Bacteria</taxon>
        <taxon>Pseudomonadati</taxon>
        <taxon>Spirochaetota</taxon>
        <taxon>Spirochaetia</taxon>
        <taxon>Spirochaetales</taxon>
        <taxon>Breznakiellaceae</taxon>
        <taxon>Breznakiella</taxon>
    </lineage>
</organism>
<protein>
    <submittedName>
        <fullName evidence="5">GntR family transcriptional regulator</fullName>
    </submittedName>
</protein>
<dbReference type="GO" id="GO:0003700">
    <property type="term" value="F:DNA-binding transcription factor activity"/>
    <property type="evidence" value="ECO:0007669"/>
    <property type="project" value="InterPro"/>
</dbReference>
<dbReference type="Proteomes" id="UP000595917">
    <property type="component" value="Chromosome"/>
</dbReference>
<dbReference type="PROSITE" id="PS50949">
    <property type="entry name" value="HTH_GNTR"/>
    <property type="match status" value="1"/>
</dbReference>
<dbReference type="InterPro" id="IPR050679">
    <property type="entry name" value="Bact_HTH_transcr_reg"/>
</dbReference>
<keyword evidence="2" id="KW-0238">DNA-binding</keyword>
<name>A0A7T7XJS6_9SPIR</name>
<dbReference type="InterPro" id="IPR036388">
    <property type="entry name" value="WH-like_DNA-bd_sf"/>
</dbReference>
<sequence length="241" mass="27659">MKKEPIYIKIEQDIIRSIALNELRADDQIMTEEQLCKKYQVSRMTINKAIVSLVSKGYIYRIPGKGSFVKYNQVSKRIGGGTSFTQDMIARGIKPGSKLIDYYVKRGKELPFIRDRLKLGDDDLIHYFVRLRTGDGTPMAISYTYVSGDCIPAMDLNALETSFYAYVESLGLKIKKTEGEVTSKLPTEEQQKILRIKNEALLVNTHATYLDDGRIMEYIQTYYIGSRYGFSYVFHRDVKVP</sequence>
<dbReference type="Gene3D" id="1.10.10.10">
    <property type="entry name" value="Winged helix-like DNA-binding domain superfamily/Winged helix DNA-binding domain"/>
    <property type="match status" value="1"/>
</dbReference>
<keyword evidence="1" id="KW-0805">Transcription regulation</keyword>
<gene>
    <name evidence="5" type="ORF">JFL75_12225</name>
</gene>
<dbReference type="SUPFAM" id="SSF46785">
    <property type="entry name" value="Winged helix' DNA-binding domain"/>
    <property type="match status" value="1"/>
</dbReference>
<reference evidence="5" key="1">
    <citation type="submission" date="2021-01" db="EMBL/GenBank/DDBJ databases">
        <title>Description of Breznakiella homolactica.</title>
        <authorList>
            <person name="Song Y."/>
            <person name="Brune A."/>
        </authorList>
    </citation>
    <scope>NUCLEOTIDE SEQUENCE</scope>
    <source>
        <strain evidence="5">RmG30</strain>
    </source>
</reference>
<keyword evidence="6" id="KW-1185">Reference proteome</keyword>
<dbReference type="GO" id="GO:0045892">
    <property type="term" value="P:negative regulation of DNA-templated transcription"/>
    <property type="evidence" value="ECO:0007669"/>
    <property type="project" value="TreeGrafter"/>
</dbReference>
<dbReference type="SUPFAM" id="SSF64288">
    <property type="entry name" value="Chorismate lyase-like"/>
    <property type="match status" value="1"/>
</dbReference>
<evidence type="ECO:0000313" key="6">
    <source>
        <dbReference type="Proteomes" id="UP000595917"/>
    </source>
</evidence>
<dbReference type="RefSeq" id="WP_215625016.1">
    <property type="nucleotide sequence ID" value="NZ_CP067089.2"/>
</dbReference>
<keyword evidence="3" id="KW-0804">Transcription</keyword>
<dbReference type="AlphaFoldDB" id="A0A7T7XJS6"/>
<dbReference type="SMART" id="SM00345">
    <property type="entry name" value="HTH_GNTR"/>
    <property type="match status" value="1"/>
</dbReference>
<proteinExistence type="predicted"/>
<dbReference type="InterPro" id="IPR036390">
    <property type="entry name" value="WH_DNA-bd_sf"/>
</dbReference>
<dbReference type="Pfam" id="PF00392">
    <property type="entry name" value="GntR"/>
    <property type="match status" value="1"/>
</dbReference>
<dbReference type="Gene3D" id="3.40.1410.10">
    <property type="entry name" value="Chorismate lyase-like"/>
    <property type="match status" value="1"/>
</dbReference>
<dbReference type="InterPro" id="IPR011663">
    <property type="entry name" value="UTRA"/>
</dbReference>
<evidence type="ECO:0000256" key="1">
    <source>
        <dbReference type="ARBA" id="ARBA00023015"/>
    </source>
</evidence>
<dbReference type="EMBL" id="CP067089">
    <property type="protein sequence ID" value="QQO07710.1"/>
    <property type="molecule type" value="Genomic_DNA"/>
</dbReference>
<dbReference type="PANTHER" id="PTHR44846">
    <property type="entry name" value="MANNOSYL-D-GLYCERATE TRANSPORT/METABOLISM SYSTEM REPRESSOR MNGR-RELATED"/>
    <property type="match status" value="1"/>
</dbReference>
<dbReference type="CDD" id="cd07377">
    <property type="entry name" value="WHTH_GntR"/>
    <property type="match status" value="1"/>
</dbReference>
<dbReference type="SMART" id="SM00866">
    <property type="entry name" value="UTRA"/>
    <property type="match status" value="1"/>
</dbReference>